<dbReference type="Proteomes" id="UP000029622">
    <property type="component" value="Unassembled WGS sequence"/>
</dbReference>
<evidence type="ECO:0000256" key="3">
    <source>
        <dbReference type="ARBA" id="ARBA00022692"/>
    </source>
</evidence>
<evidence type="ECO:0000256" key="6">
    <source>
        <dbReference type="ARBA" id="ARBA00038076"/>
    </source>
</evidence>
<dbReference type="AlphaFoldDB" id="A0A096BFC6"/>
<gene>
    <name evidence="9" type="ORF">Y919_09200</name>
</gene>
<evidence type="ECO:0000313" key="9">
    <source>
        <dbReference type="EMBL" id="KGG79900.1"/>
    </source>
</evidence>
<feature type="transmembrane region" description="Helical" evidence="7">
    <location>
        <begin position="290"/>
        <end position="316"/>
    </location>
</feature>
<sequence>MNFAFKSIWKEKCRSLLTILLISISVFLILRVVTTSFAFKIQQKMIKSMFKTNMNRIYRLDFSSIPPGEEGEKINNIKEFAMSYENVSVSAYDETTLYFKELKNNKEYRKRNATILKGTILEDYPGISDVVMIEPNMLNYINFSLEENDFKPILIDGEEYLPLFVGSKYSDIIKVNTILTIEYNNVKYIVKGYLGDDDIWFNDSDPITNIPIKLSTKFFAPFSASDRTDNMTQLSTVGKIFINLGENKNYLKILEEIEEFALNENVKMRISNLAEFMELWEKSQKNIAKFGYILAFTITFCSLVSVIASLCVSVFLRKKEFGIRIAYGYSKKDIICSVIFENLILVGISTIVVYMYYFLKVQAMKFTTVNVLLVTLKSYSLCIITIFALLVLIIISILPIKLISEYQPVDLIDGGE</sequence>
<feature type="transmembrane region" description="Helical" evidence="7">
    <location>
        <begin position="337"/>
        <end position="358"/>
    </location>
</feature>
<evidence type="ECO:0000256" key="5">
    <source>
        <dbReference type="ARBA" id="ARBA00023136"/>
    </source>
</evidence>
<keyword evidence="2" id="KW-1003">Cell membrane</keyword>
<evidence type="ECO:0000256" key="1">
    <source>
        <dbReference type="ARBA" id="ARBA00004651"/>
    </source>
</evidence>
<accession>A0A096BFC6</accession>
<dbReference type="Pfam" id="PF02687">
    <property type="entry name" value="FtsX"/>
    <property type="match status" value="1"/>
</dbReference>
<dbReference type="InterPro" id="IPR050250">
    <property type="entry name" value="Macrolide_Exporter_MacB"/>
</dbReference>
<dbReference type="EMBL" id="AZTB01000050">
    <property type="protein sequence ID" value="KGG79900.1"/>
    <property type="molecule type" value="Genomic_DNA"/>
</dbReference>
<dbReference type="GO" id="GO:0022857">
    <property type="term" value="F:transmembrane transporter activity"/>
    <property type="evidence" value="ECO:0007669"/>
    <property type="project" value="TreeGrafter"/>
</dbReference>
<feature type="transmembrane region" description="Helical" evidence="7">
    <location>
        <begin position="378"/>
        <end position="398"/>
    </location>
</feature>
<protein>
    <recommendedName>
        <fullName evidence="8">ABC3 transporter permease C-terminal domain-containing protein</fullName>
    </recommendedName>
</protein>
<name>A0A096BFC6_9FIRM</name>
<comment type="subcellular location">
    <subcellularLocation>
        <location evidence="1">Cell membrane</location>
        <topology evidence="1">Multi-pass membrane protein</topology>
    </subcellularLocation>
</comment>
<proteinExistence type="inferred from homology"/>
<dbReference type="InterPro" id="IPR003838">
    <property type="entry name" value="ABC3_permease_C"/>
</dbReference>
<comment type="caution">
    <text evidence="9">The sequence shown here is derived from an EMBL/GenBank/DDBJ whole genome shotgun (WGS) entry which is preliminary data.</text>
</comment>
<dbReference type="PANTHER" id="PTHR30572:SF4">
    <property type="entry name" value="ABC TRANSPORTER PERMEASE YTRF"/>
    <property type="match status" value="1"/>
</dbReference>
<reference evidence="9 10" key="1">
    <citation type="submission" date="2013-12" db="EMBL/GenBank/DDBJ databases">
        <title>Draft genome sequence of Caloranaerobacter sp. H53214.</title>
        <authorList>
            <person name="Jiang L.J."/>
            <person name="Shao Z.Z."/>
            <person name="Long M.N."/>
        </authorList>
    </citation>
    <scope>NUCLEOTIDE SEQUENCE [LARGE SCALE GENOMIC DNA]</scope>
    <source>
        <strain evidence="9 10">H53214</strain>
    </source>
</reference>
<evidence type="ECO:0000256" key="2">
    <source>
        <dbReference type="ARBA" id="ARBA00022475"/>
    </source>
</evidence>
<dbReference type="PANTHER" id="PTHR30572">
    <property type="entry name" value="MEMBRANE COMPONENT OF TRANSPORTER-RELATED"/>
    <property type="match status" value="1"/>
</dbReference>
<evidence type="ECO:0000256" key="7">
    <source>
        <dbReference type="SAM" id="Phobius"/>
    </source>
</evidence>
<evidence type="ECO:0000259" key="8">
    <source>
        <dbReference type="Pfam" id="PF02687"/>
    </source>
</evidence>
<keyword evidence="5 7" id="KW-0472">Membrane</keyword>
<dbReference type="RefSeq" id="WP_035164169.1">
    <property type="nucleotide sequence ID" value="NZ_AZTB01000050.1"/>
</dbReference>
<feature type="domain" description="ABC3 transporter permease C-terminal" evidence="8">
    <location>
        <begin position="293"/>
        <end position="407"/>
    </location>
</feature>
<organism evidence="9 10">
    <name type="scientific">Caloranaerobacter azorensis H53214</name>
    <dbReference type="NCBI Taxonomy" id="1156417"/>
    <lineage>
        <taxon>Bacteria</taxon>
        <taxon>Bacillati</taxon>
        <taxon>Bacillota</taxon>
        <taxon>Tissierellia</taxon>
        <taxon>Tissierellales</taxon>
        <taxon>Thermohalobacteraceae</taxon>
        <taxon>Caloranaerobacter</taxon>
    </lineage>
</organism>
<dbReference type="GO" id="GO:0005886">
    <property type="term" value="C:plasma membrane"/>
    <property type="evidence" value="ECO:0007669"/>
    <property type="project" value="UniProtKB-SubCell"/>
</dbReference>
<keyword evidence="4 7" id="KW-1133">Transmembrane helix</keyword>
<dbReference type="STRING" id="1156417.Y919_09200"/>
<evidence type="ECO:0000313" key="10">
    <source>
        <dbReference type="Proteomes" id="UP000029622"/>
    </source>
</evidence>
<comment type="similarity">
    <text evidence="6">Belongs to the ABC-4 integral membrane protein family.</text>
</comment>
<evidence type="ECO:0000256" key="4">
    <source>
        <dbReference type="ARBA" id="ARBA00022989"/>
    </source>
</evidence>
<keyword evidence="3 7" id="KW-0812">Transmembrane</keyword>